<dbReference type="CDD" id="cd05652">
    <property type="entry name" value="M20_ArgE_DapE-like_fungal"/>
    <property type="match status" value="1"/>
</dbReference>
<feature type="signal peptide" evidence="6">
    <location>
        <begin position="1"/>
        <end position="15"/>
    </location>
</feature>
<comment type="cofactor">
    <cofactor evidence="1">
        <name>Zn(2+)</name>
        <dbReference type="ChEBI" id="CHEBI:29105"/>
    </cofactor>
</comment>
<dbReference type="SUPFAM" id="SSF55031">
    <property type="entry name" value="Bacterial exopeptidase dimerisation domain"/>
    <property type="match status" value="1"/>
</dbReference>
<dbReference type="PANTHER" id="PTHR43808">
    <property type="entry name" value="ACETYLORNITHINE DEACETYLASE"/>
    <property type="match status" value="1"/>
</dbReference>
<evidence type="ECO:0000256" key="5">
    <source>
        <dbReference type="ARBA" id="ARBA00022833"/>
    </source>
</evidence>
<sequence>MKLNTILLAAAAATAFDLGSVQLPFSHESLKSSPLLELHKSLVERPSITGAEKHVTDFLKTYLQDAGFTVETQSVAKNRNNILAYYNNTRKTKVLVTSHIDTVPPFWPYERRGDEIWGRGTVDAKGSVAAQIIAVQELFDEKEVSEGDVALLFVVGEETGGPGMGNVNDLGLSWESVIFGEPTELKLARGHKGGLGFTVKANGKAGHSGYPETGSNAIDSLVRGLAALQKVELPGSKEFGNSTLNVGRIEGGVAGNVIPASAFATGGVRVAGGTPEGIRDLIRRAVEESDSSLVVEFSYGIGPVPTDYDVDGFETVVLNYGTDIPRLKGSHKRYLYGPGSILEAHSAHEHLKVSDLEQAVEGYKMLVAHALDQPSEL</sequence>
<dbReference type="Gene3D" id="3.40.630.10">
    <property type="entry name" value="Zn peptidases"/>
    <property type="match status" value="1"/>
</dbReference>
<dbReference type="Gene3D" id="3.30.70.360">
    <property type="match status" value="1"/>
</dbReference>
<evidence type="ECO:0000256" key="4">
    <source>
        <dbReference type="ARBA" id="ARBA00022801"/>
    </source>
</evidence>
<evidence type="ECO:0000256" key="2">
    <source>
        <dbReference type="ARBA" id="ARBA00006247"/>
    </source>
</evidence>
<dbReference type="Proteomes" id="UP000582016">
    <property type="component" value="Unassembled WGS sequence"/>
</dbReference>
<gene>
    <name evidence="8" type="ORF">FPHYL_5691</name>
</gene>
<keyword evidence="9" id="KW-1185">Reference proteome</keyword>
<organism evidence="8 9">
    <name type="scientific">Fusarium phyllophilum</name>
    <dbReference type="NCBI Taxonomy" id="47803"/>
    <lineage>
        <taxon>Eukaryota</taxon>
        <taxon>Fungi</taxon>
        <taxon>Dikarya</taxon>
        <taxon>Ascomycota</taxon>
        <taxon>Pezizomycotina</taxon>
        <taxon>Sordariomycetes</taxon>
        <taxon>Hypocreomycetidae</taxon>
        <taxon>Hypocreales</taxon>
        <taxon>Nectriaceae</taxon>
        <taxon>Fusarium</taxon>
        <taxon>Fusarium fujikuroi species complex</taxon>
    </lineage>
</organism>
<proteinExistence type="inferred from homology"/>
<evidence type="ECO:0000256" key="6">
    <source>
        <dbReference type="SAM" id="SignalP"/>
    </source>
</evidence>
<protein>
    <submittedName>
        <fullName evidence="8">Acetylornithine deacetylase</fullName>
    </submittedName>
</protein>
<dbReference type="SUPFAM" id="SSF53187">
    <property type="entry name" value="Zn-dependent exopeptidases"/>
    <property type="match status" value="1"/>
</dbReference>
<comment type="caution">
    <text evidence="8">The sequence shown here is derived from an EMBL/GenBank/DDBJ whole genome shotgun (WGS) entry which is preliminary data.</text>
</comment>
<evidence type="ECO:0000256" key="1">
    <source>
        <dbReference type="ARBA" id="ARBA00001947"/>
    </source>
</evidence>
<accession>A0A8H5JVN2</accession>
<dbReference type="Pfam" id="PF01546">
    <property type="entry name" value="Peptidase_M20"/>
    <property type="match status" value="1"/>
</dbReference>
<comment type="similarity">
    <text evidence="2">Belongs to the peptidase M20A family.</text>
</comment>
<dbReference type="InterPro" id="IPR011650">
    <property type="entry name" value="Peptidase_M20_dimer"/>
</dbReference>
<dbReference type="InterPro" id="IPR001261">
    <property type="entry name" value="ArgE/DapE_CS"/>
</dbReference>
<name>A0A8H5JVN2_9HYPO</name>
<feature type="domain" description="Peptidase M20 dimerisation" evidence="7">
    <location>
        <begin position="190"/>
        <end position="288"/>
    </location>
</feature>
<evidence type="ECO:0000256" key="3">
    <source>
        <dbReference type="ARBA" id="ARBA00022723"/>
    </source>
</evidence>
<keyword evidence="5" id="KW-0862">Zinc</keyword>
<dbReference type="GO" id="GO:0046872">
    <property type="term" value="F:metal ion binding"/>
    <property type="evidence" value="ECO:0007669"/>
    <property type="project" value="UniProtKB-KW"/>
</dbReference>
<dbReference type="AlphaFoldDB" id="A0A8H5JVN2"/>
<dbReference type="Pfam" id="PF07687">
    <property type="entry name" value="M20_dimer"/>
    <property type="match status" value="1"/>
</dbReference>
<dbReference type="EMBL" id="JAAOAQ010000187">
    <property type="protein sequence ID" value="KAF5562497.1"/>
    <property type="molecule type" value="Genomic_DNA"/>
</dbReference>
<keyword evidence="6" id="KW-0732">Signal</keyword>
<dbReference type="PROSITE" id="PS00759">
    <property type="entry name" value="ARGE_DAPE_CPG2_2"/>
    <property type="match status" value="1"/>
</dbReference>
<reference evidence="8 9" key="1">
    <citation type="submission" date="2020-05" db="EMBL/GenBank/DDBJ databases">
        <title>Identification and distribution of gene clusters putatively required for synthesis of sphingolipid metabolism inhibitors in phylogenetically diverse species of the filamentous fungus Fusarium.</title>
        <authorList>
            <person name="Kim H.-S."/>
            <person name="Busman M."/>
            <person name="Brown D.W."/>
            <person name="Divon H."/>
            <person name="Uhlig S."/>
            <person name="Proctor R.H."/>
        </authorList>
    </citation>
    <scope>NUCLEOTIDE SEQUENCE [LARGE SCALE GENOMIC DNA]</scope>
    <source>
        <strain evidence="8 9">NRRL 13617</strain>
    </source>
</reference>
<dbReference type="InterPro" id="IPR050072">
    <property type="entry name" value="Peptidase_M20A"/>
</dbReference>
<dbReference type="GO" id="GO:0016787">
    <property type="term" value="F:hydrolase activity"/>
    <property type="evidence" value="ECO:0007669"/>
    <property type="project" value="UniProtKB-KW"/>
</dbReference>
<feature type="chain" id="PRO_5034553051" evidence="6">
    <location>
        <begin position="16"/>
        <end position="377"/>
    </location>
</feature>
<keyword evidence="3" id="KW-0479">Metal-binding</keyword>
<evidence type="ECO:0000313" key="8">
    <source>
        <dbReference type="EMBL" id="KAF5562497.1"/>
    </source>
</evidence>
<dbReference type="OrthoDB" id="3064516at2759"/>
<dbReference type="InterPro" id="IPR002933">
    <property type="entry name" value="Peptidase_M20"/>
</dbReference>
<dbReference type="InterPro" id="IPR036264">
    <property type="entry name" value="Bact_exopeptidase_dim_dom"/>
</dbReference>
<keyword evidence="4" id="KW-0378">Hydrolase</keyword>
<evidence type="ECO:0000259" key="7">
    <source>
        <dbReference type="Pfam" id="PF07687"/>
    </source>
</evidence>
<evidence type="ECO:0000313" key="9">
    <source>
        <dbReference type="Proteomes" id="UP000582016"/>
    </source>
</evidence>
<dbReference type="PANTHER" id="PTHR43808:SF8">
    <property type="entry name" value="PEPTIDASE M20 DIMERISATION DOMAIN-CONTAINING PROTEIN"/>
    <property type="match status" value="1"/>
</dbReference>